<dbReference type="CDD" id="cd08509">
    <property type="entry name" value="PBP2_TmCBP_oligosaccharides_like"/>
    <property type="match status" value="1"/>
</dbReference>
<keyword evidence="3" id="KW-0732">Signal</keyword>
<dbReference type="InterPro" id="IPR000914">
    <property type="entry name" value="SBP_5_dom"/>
</dbReference>
<dbReference type="Pfam" id="PF00496">
    <property type="entry name" value="SBP_bac_5"/>
    <property type="match status" value="1"/>
</dbReference>
<feature type="region of interest" description="Disordered" evidence="4">
    <location>
        <begin position="27"/>
        <end position="110"/>
    </location>
</feature>
<organism evidence="6 7">
    <name type="scientific">Thermobaculum terrenum (strain ATCC BAA-798 / CCMEE 7001 / YNP1)</name>
    <dbReference type="NCBI Taxonomy" id="525904"/>
    <lineage>
        <taxon>Bacteria</taxon>
        <taxon>Bacillati</taxon>
        <taxon>Chloroflexota</taxon>
        <taxon>Chloroflexia</taxon>
        <taxon>Candidatus Thermobaculales</taxon>
        <taxon>Candidatus Thermobaculaceae</taxon>
        <taxon>Thermobaculum</taxon>
    </lineage>
</organism>
<dbReference type="GO" id="GO:0015833">
    <property type="term" value="P:peptide transport"/>
    <property type="evidence" value="ECO:0007669"/>
    <property type="project" value="TreeGrafter"/>
</dbReference>
<feature type="domain" description="Solute-binding protein family 5" evidence="5">
    <location>
        <begin position="153"/>
        <end position="520"/>
    </location>
</feature>
<reference evidence="7" key="1">
    <citation type="journal article" date="2010" name="Stand. Genomic Sci.">
        <title>Complete genome sequence of 'Thermobaculum terrenum' type strain (YNP1).</title>
        <authorList>
            <person name="Kiss H."/>
            <person name="Cleland D."/>
            <person name="Lapidus A."/>
            <person name="Lucas S."/>
            <person name="Glavina Del Rio T."/>
            <person name="Nolan M."/>
            <person name="Tice H."/>
            <person name="Han C."/>
            <person name="Goodwin L."/>
            <person name="Pitluck S."/>
            <person name="Liolios K."/>
            <person name="Ivanova N."/>
            <person name="Mavromatis K."/>
            <person name="Ovchinnikova G."/>
            <person name="Pati A."/>
            <person name="Chen A."/>
            <person name="Palaniappan K."/>
            <person name="Land M."/>
            <person name="Hauser L."/>
            <person name="Chang Y."/>
            <person name="Jeffries C."/>
            <person name="Lu M."/>
            <person name="Brettin T."/>
            <person name="Detter J."/>
            <person name="Goker M."/>
            <person name="Tindall B."/>
            <person name="Beck B."/>
            <person name="McDermott T."/>
            <person name="Woyke T."/>
            <person name="Bristow J."/>
            <person name="Eisen J."/>
            <person name="Markowitz V."/>
            <person name="Hugenholtz P."/>
            <person name="Kyrpides N."/>
            <person name="Klenk H."/>
            <person name="Cheng J."/>
        </authorList>
    </citation>
    <scope>NUCLEOTIDE SEQUENCE [LARGE SCALE GENOMIC DNA]</scope>
    <source>
        <strain evidence="7">ATCC BAA-798 / YNP1</strain>
    </source>
</reference>
<dbReference type="HOGENOM" id="CLU_017028_8_3_0"/>
<dbReference type="eggNOG" id="COG0747">
    <property type="taxonomic scope" value="Bacteria"/>
</dbReference>
<protein>
    <submittedName>
        <fullName evidence="6">Extracellular solute-binding protein family 5</fullName>
    </submittedName>
</protein>
<dbReference type="PANTHER" id="PTHR30290:SF82">
    <property type="entry name" value="ABC-TYPE DIPEPTIDE_OLIGOPEPTIDE TRANSPORT SYSTEM, PERIPLASMIC COMPONENT"/>
    <property type="match status" value="1"/>
</dbReference>
<dbReference type="STRING" id="525904.Tter_2073"/>
<dbReference type="PROSITE" id="PS01040">
    <property type="entry name" value="SBP_BACTERIAL_5"/>
    <property type="match status" value="1"/>
</dbReference>
<evidence type="ECO:0000256" key="1">
    <source>
        <dbReference type="ARBA" id="ARBA00004193"/>
    </source>
</evidence>
<dbReference type="PIRSF" id="PIRSF002741">
    <property type="entry name" value="MppA"/>
    <property type="match status" value="1"/>
</dbReference>
<evidence type="ECO:0000256" key="4">
    <source>
        <dbReference type="SAM" id="MobiDB-lite"/>
    </source>
</evidence>
<dbReference type="PANTHER" id="PTHR30290">
    <property type="entry name" value="PERIPLASMIC BINDING COMPONENT OF ABC TRANSPORTER"/>
    <property type="match status" value="1"/>
</dbReference>
<feature type="compositionally biased region" description="Low complexity" evidence="4">
    <location>
        <begin position="35"/>
        <end position="102"/>
    </location>
</feature>
<proteinExistence type="inferred from homology"/>
<dbReference type="InterPro" id="IPR030678">
    <property type="entry name" value="Peptide/Ni-bd"/>
</dbReference>
<dbReference type="KEGG" id="ttr:Tter_2073"/>
<dbReference type="PROSITE" id="PS51257">
    <property type="entry name" value="PROKAR_LIPOPROTEIN"/>
    <property type="match status" value="1"/>
</dbReference>
<dbReference type="OrthoDB" id="9772924at2"/>
<dbReference type="SUPFAM" id="SSF53850">
    <property type="entry name" value="Periplasmic binding protein-like II"/>
    <property type="match status" value="1"/>
</dbReference>
<dbReference type="InterPro" id="IPR023765">
    <property type="entry name" value="SBP_5_CS"/>
</dbReference>
<evidence type="ECO:0000313" key="7">
    <source>
        <dbReference type="Proteomes" id="UP000000323"/>
    </source>
</evidence>
<dbReference type="EMBL" id="CP001826">
    <property type="protein sequence ID" value="ACZ42976.1"/>
    <property type="molecule type" value="Genomic_DNA"/>
</dbReference>
<evidence type="ECO:0000313" key="6">
    <source>
        <dbReference type="EMBL" id="ACZ42976.1"/>
    </source>
</evidence>
<accession>D1CGV5</accession>
<dbReference type="InterPro" id="IPR006311">
    <property type="entry name" value="TAT_signal"/>
</dbReference>
<evidence type="ECO:0000256" key="3">
    <source>
        <dbReference type="ARBA" id="ARBA00022729"/>
    </source>
</evidence>
<dbReference type="Proteomes" id="UP000000323">
    <property type="component" value="Chromosome 2"/>
</dbReference>
<dbReference type="InterPro" id="IPR039424">
    <property type="entry name" value="SBP_5"/>
</dbReference>
<name>D1CGV5_THET1</name>
<dbReference type="RefSeq" id="WP_012876007.1">
    <property type="nucleotide sequence ID" value="NC_013526.1"/>
</dbReference>
<evidence type="ECO:0000259" key="5">
    <source>
        <dbReference type="Pfam" id="PF00496"/>
    </source>
</evidence>
<dbReference type="Gene3D" id="3.90.76.10">
    <property type="entry name" value="Dipeptide-binding Protein, Domain 1"/>
    <property type="match status" value="1"/>
</dbReference>
<evidence type="ECO:0000256" key="2">
    <source>
        <dbReference type="ARBA" id="ARBA00005695"/>
    </source>
</evidence>
<keyword evidence="7" id="KW-1185">Reference proteome</keyword>
<gene>
    <name evidence="6" type="ordered locus">Tter_2073</name>
</gene>
<comment type="similarity">
    <text evidence="2">Belongs to the bacterial solute-binding protein 5 family.</text>
</comment>
<dbReference type="GO" id="GO:1904680">
    <property type="term" value="F:peptide transmembrane transporter activity"/>
    <property type="evidence" value="ECO:0007669"/>
    <property type="project" value="TreeGrafter"/>
</dbReference>
<dbReference type="Gene3D" id="3.40.190.10">
    <property type="entry name" value="Periplasmic binding protein-like II"/>
    <property type="match status" value="1"/>
</dbReference>
<dbReference type="AlphaFoldDB" id="D1CGV5"/>
<dbReference type="GO" id="GO:0043190">
    <property type="term" value="C:ATP-binding cassette (ABC) transporter complex"/>
    <property type="evidence" value="ECO:0007669"/>
    <property type="project" value="InterPro"/>
</dbReference>
<comment type="subcellular location">
    <subcellularLocation>
        <location evidence="1">Cell membrane</location>
        <topology evidence="1">Lipid-anchor</topology>
    </subcellularLocation>
</comment>
<dbReference type="Gene3D" id="3.10.105.10">
    <property type="entry name" value="Dipeptide-binding Protein, Domain 3"/>
    <property type="match status" value="1"/>
</dbReference>
<sequence>MAEGNKLDRRKFLRMSAAAAGSVVLVACGGGAGGTPTTTTGGAASPSPSGASPSPSAASPSPSPSGASPSPSGASPSSSAASPSPSPAQTPAASPAASTTPGGTTGGGKALTVSAQLQSTWIRNFNPFSANNLWPTTNGIYEPLIIYNTVKQQVVPWLATKWEWSDDNKTLTFTIRDGVKWSDGQPMTAKDVEFTFNYMHQNKGLVGGGSGAWEYLASVKALDEKTVQFKFKKLYTIGFYDIGGQVIVPEHIWKDIKDPAKFTNPNPVATGPFTQVKTFRNQVYELGKNPNYWQQGKPYVEVLRMPAYPGNDQANLATIKGEVDWAANFIPDIQRTFVAKDPQHFGYWFPALGADVMLYLNTTKKPFDDPNVRKAISMAINRDQIAKVAEYNYTHPADATGLSDAYSTWKSQEAVQKGDWVKYDPNKANQMLDAAGLRRGAGGIRTFQGRPLVYQLYVVAGWTDWVSACQIMAQNLKQVGINVSVKSYDYNVWFDKVQKGDFDMSIGWSSGGPTPFNFYRGQMSRLTYQPIGTPSGENWHRYKNDQADKLLDQFASTSDINEQKKIAEQLQLLFVENAPSLPLFPGPMWYEYNTRRFTDFPNEKNPYAVGSTWMPEALIVLTTVKPE</sequence>
<dbReference type="PROSITE" id="PS51318">
    <property type="entry name" value="TAT"/>
    <property type="match status" value="1"/>
</dbReference>
<dbReference type="GO" id="GO:0042597">
    <property type="term" value="C:periplasmic space"/>
    <property type="evidence" value="ECO:0007669"/>
    <property type="project" value="UniProtKB-ARBA"/>
</dbReference>